<keyword evidence="3" id="KW-1185">Reference proteome</keyword>
<evidence type="ECO:0000256" key="1">
    <source>
        <dbReference type="SAM" id="Phobius"/>
    </source>
</evidence>
<gene>
    <name evidence="2" type="ORF">FSS13T_08690</name>
</gene>
<sequence>MGSLHCGINFLQIYVFSMNVRFFLYLFAFEKQWLPIKQKKCAIH</sequence>
<accession>A0ABN0QI61</accession>
<keyword evidence="1" id="KW-0812">Transmembrane</keyword>
<proteinExistence type="predicted"/>
<dbReference type="Proteomes" id="UP000018234">
    <property type="component" value="Unassembled WGS sequence"/>
</dbReference>
<evidence type="ECO:0000313" key="3">
    <source>
        <dbReference type="Proteomes" id="UP000018234"/>
    </source>
</evidence>
<evidence type="ECO:0000313" key="2">
    <source>
        <dbReference type="EMBL" id="ESU27104.1"/>
    </source>
</evidence>
<keyword evidence="1" id="KW-0472">Membrane</keyword>
<feature type="transmembrane region" description="Helical" evidence="1">
    <location>
        <begin position="12"/>
        <end position="29"/>
    </location>
</feature>
<keyword evidence="1" id="KW-1133">Transmembrane helix</keyword>
<reference evidence="2 3" key="1">
    <citation type="submission" date="2013-08" db="EMBL/GenBank/DDBJ databases">
        <title>Flavobacterium saliperosum type strain genome sequencing.</title>
        <authorList>
            <person name="Lee K."/>
            <person name="Yi H."/>
            <person name="Park S."/>
            <person name="Chun J."/>
        </authorList>
    </citation>
    <scope>NUCLEOTIDE SEQUENCE [LARGE SCALE GENOMIC DNA]</scope>
    <source>
        <strain evidence="2 3">S13</strain>
    </source>
</reference>
<comment type="caution">
    <text evidence="2">The sequence shown here is derived from an EMBL/GenBank/DDBJ whole genome shotgun (WGS) entry which is preliminary data.</text>
</comment>
<organism evidence="2 3">
    <name type="scientific">Flavobacterium saliperosum S13</name>
    <dbReference type="NCBI Taxonomy" id="1341155"/>
    <lineage>
        <taxon>Bacteria</taxon>
        <taxon>Pseudomonadati</taxon>
        <taxon>Bacteroidota</taxon>
        <taxon>Flavobacteriia</taxon>
        <taxon>Flavobacteriales</taxon>
        <taxon>Flavobacteriaceae</taxon>
        <taxon>Flavobacterium</taxon>
    </lineage>
</organism>
<name>A0ABN0QI61_9FLAO</name>
<dbReference type="EMBL" id="AVFO01000009">
    <property type="protein sequence ID" value="ESU27104.1"/>
    <property type="molecule type" value="Genomic_DNA"/>
</dbReference>
<protein>
    <submittedName>
        <fullName evidence="2">Uncharacterized protein</fullName>
    </submittedName>
</protein>